<feature type="domain" description="PAC" evidence="9">
    <location>
        <begin position="1023"/>
        <end position="1075"/>
    </location>
</feature>
<feature type="domain" description="PAC" evidence="9">
    <location>
        <begin position="357"/>
        <end position="409"/>
    </location>
</feature>
<sequence>MSTAKNNLKSQEEYQKMFIEQASTAMAMVDNDMCYIAASPSWIKDYGLEGVEIIGRSHYEIFPEIGDDWKDMHNRCLNGATDICEETAFERTDGSIQWIYWDVRPWFISENKIGGILMHTGDVTRQKEKELEKARIDEILEKTNEIARIGTWEVNLLNNEVFWSKIAREIHEVAEDFIPNLNSGINFYKEGESREKLQSAIDSAKADGTHFNLELEIITAKGNPCWTRVVGRSEYLDGKLTRLFGIIQDINKTKLAEQQLNKAHSELQAIFNSKVIAIITTDRDGIINNFNSGAEVLLGYSAAEMVGINNPMLFVAENELIAFKNELKELYGERPSSFNHFQDISKYIDISKQDMDDTREWTHCRKDGSTFPCQTTVSSIKDAQGKHTGFIAVLSDISEIKNAEEELLEKNERLNFAEQISMLSNWKWDTIADKVEWSQNFYKILELDETITELKFDSYFRFVHPEDIEIVNQHFKKVEKDKKWESFTHRIITTSGKVKIIQLLGEVHTNEKDEIVEMVGTCQDVTESKMAERNLQKAHSELTAIFNSNSISIITTDKNGVINRFNDGAEAILGYSAAEVVGKEKPELYLLKEEHSKFKSDIARQNGKDPATFNYYVDSLDHDLNDTREWMYRRKDGVIVPVLATTSAIKNIDNSNEGYIAISKDISEIKNAESELLKKNQLLNYAEQISKMANWQWDPITDEGKSSKNLYNIIELDEKITDLKLDIYLDFVHPEDKEITAQHFENAVIDKNWESFTHRIITASGKLKIIQLLGEVFTNEKDEVILISGTCQDVTEIKMAERNLQKAHSELQAIFNSESILIITTDKDGVINRFNHGAEVLLGYSAAEMVGIEKPARYIHEAEITKFRNDIAVQNGEDPGTYDHYENLFKKELNDTREWTYYKKDGSPVSVLSTITTIKNGDNANEGFIAISKDISEIKNAESELLKKNEQLNFAEQISMMGNWQWNTVADTVKWSQNLYTVFELDENITDIKFDTYFSFVHPEDKDIVTQYFDKTAQDKKLNSFTHRIITTSGKLKTIQLLGEVHTNDKEEIVEMVGTCQDVTEIKMAERKFRGLLESAPDAMVIVNDKGTIQLINKQSEKLFGYTLEELIDKPVEILIPTRFYPKHTKNRNSFFNTPITRVMGNGKDLYALKKNGDEIPIQISLSPLHTEEGLLVSAAIRDITKRKLAEQKINEAKENLELVAQKLSSQNKQLADFTHITSHNLRAPVANLNSLLEIYDQSETDLDRTDIFGKFKTVIQHLTLTLNTLVDALKTKIGDSGEDLEEIGLGAVLEHTKEILSGAILNSGAIIKSDFSKVSTIRYKRVYMESIFLNLVGNAIKYKSEDRIPEIRITSELENGKIVLKFHDNGLGIDLEQHGHKLFGLNKVFHRHPDAKGVGLFLTKTQIEAMNGVISASSKVNVGTTFTINFD</sequence>
<dbReference type="SMART" id="SM00091">
    <property type="entry name" value="PAS"/>
    <property type="match status" value="6"/>
</dbReference>
<keyword evidence="4" id="KW-0808">Transferase</keyword>
<dbReference type="Pfam" id="PF13426">
    <property type="entry name" value="PAS_9"/>
    <property type="match status" value="4"/>
</dbReference>
<dbReference type="InterPro" id="IPR013656">
    <property type="entry name" value="PAS_4"/>
</dbReference>
<dbReference type="InterPro" id="IPR001610">
    <property type="entry name" value="PAC"/>
</dbReference>
<dbReference type="InterPro" id="IPR004358">
    <property type="entry name" value="Sig_transdc_His_kin-like_C"/>
</dbReference>
<dbReference type="InterPro" id="IPR005467">
    <property type="entry name" value="His_kinase_dom"/>
</dbReference>
<feature type="domain" description="PAS" evidence="8">
    <location>
        <begin position="1069"/>
        <end position="1121"/>
    </location>
</feature>
<dbReference type="SMART" id="SM00086">
    <property type="entry name" value="PAC"/>
    <property type="match status" value="9"/>
</dbReference>
<keyword evidence="5" id="KW-0418">Kinase</keyword>
<evidence type="ECO:0000259" key="9">
    <source>
        <dbReference type="PROSITE" id="PS50113"/>
    </source>
</evidence>
<dbReference type="Gene3D" id="1.10.287.130">
    <property type="match status" value="1"/>
</dbReference>
<feature type="coiled-coil region" evidence="6">
    <location>
        <begin position="1187"/>
        <end position="1214"/>
    </location>
</feature>
<feature type="domain" description="PAS" evidence="8">
    <location>
        <begin position="263"/>
        <end position="334"/>
    </location>
</feature>
<evidence type="ECO:0000256" key="4">
    <source>
        <dbReference type="ARBA" id="ARBA00022679"/>
    </source>
</evidence>
<feature type="domain" description="PAC" evidence="9">
    <location>
        <begin position="1146"/>
        <end position="1196"/>
    </location>
</feature>
<evidence type="ECO:0000256" key="1">
    <source>
        <dbReference type="ARBA" id="ARBA00000085"/>
    </source>
</evidence>
<feature type="domain" description="Histidine kinase" evidence="7">
    <location>
        <begin position="1221"/>
        <end position="1432"/>
    </location>
</feature>
<dbReference type="SUPFAM" id="SSF55785">
    <property type="entry name" value="PYP-like sensor domain (PAS domain)"/>
    <property type="match status" value="9"/>
</dbReference>
<feature type="domain" description="PAC" evidence="9">
    <location>
        <begin position="83"/>
        <end position="135"/>
    </location>
</feature>
<comment type="caution">
    <text evidence="10">The sequence shown here is derived from an EMBL/GenBank/DDBJ whole genome shotgun (WGS) entry which is preliminary data.</text>
</comment>
<feature type="coiled-coil region" evidence="6">
    <location>
        <begin position="931"/>
        <end position="958"/>
    </location>
</feature>
<dbReference type="Gene3D" id="2.10.70.100">
    <property type="match status" value="2"/>
</dbReference>
<evidence type="ECO:0000256" key="6">
    <source>
        <dbReference type="SAM" id="Coils"/>
    </source>
</evidence>
<dbReference type="PANTHER" id="PTHR43304">
    <property type="entry name" value="PHYTOCHROME-LIKE PROTEIN CPH1"/>
    <property type="match status" value="1"/>
</dbReference>
<dbReference type="Pfam" id="PF02518">
    <property type="entry name" value="HATPase_c"/>
    <property type="match status" value="1"/>
</dbReference>
<dbReference type="EMBL" id="JACATN010000007">
    <property type="protein sequence ID" value="MBT2163365.1"/>
    <property type="molecule type" value="Genomic_DNA"/>
</dbReference>
<dbReference type="PROSITE" id="PS50112">
    <property type="entry name" value="PAS"/>
    <property type="match status" value="4"/>
</dbReference>
<dbReference type="PANTHER" id="PTHR43304:SF1">
    <property type="entry name" value="PAC DOMAIN-CONTAINING PROTEIN"/>
    <property type="match status" value="1"/>
</dbReference>
<name>A0ABS5WJ11_9FLAO</name>
<dbReference type="Proteomes" id="UP000740413">
    <property type="component" value="Unassembled WGS sequence"/>
</dbReference>
<dbReference type="InterPro" id="IPR052162">
    <property type="entry name" value="Sensor_kinase/Photoreceptor"/>
</dbReference>
<protein>
    <recommendedName>
        <fullName evidence="2">histidine kinase</fullName>
        <ecNumber evidence="2">2.7.13.3</ecNumber>
    </recommendedName>
</protein>
<dbReference type="Pfam" id="PF08448">
    <property type="entry name" value="PAS_4"/>
    <property type="match status" value="1"/>
</dbReference>
<evidence type="ECO:0000256" key="3">
    <source>
        <dbReference type="ARBA" id="ARBA00022553"/>
    </source>
</evidence>
<gene>
    <name evidence="10" type="ORF">HW347_18990</name>
</gene>
<dbReference type="InterPro" id="IPR003594">
    <property type="entry name" value="HATPase_dom"/>
</dbReference>
<proteinExistence type="predicted"/>
<evidence type="ECO:0000313" key="11">
    <source>
        <dbReference type="Proteomes" id="UP000740413"/>
    </source>
</evidence>
<keyword evidence="6" id="KW-0175">Coiled coil</keyword>
<dbReference type="Gene3D" id="3.30.450.20">
    <property type="entry name" value="PAS domain"/>
    <property type="match status" value="9"/>
</dbReference>
<dbReference type="PRINTS" id="PR00344">
    <property type="entry name" value="BCTRLSENSOR"/>
</dbReference>
<dbReference type="EC" id="2.7.13.3" evidence="2"/>
<dbReference type="SMART" id="SM00387">
    <property type="entry name" value="HATPase_c"/>
    <property type="match status" value="1"/>
</dbReference>
<keyword evidence="3" id="KW-0597">Phosphoprotein</keyword>
<evidence type="ECO:0000256" key="2">
    <source>
        <dbReference type="ARBA" id="ARBA00012438"/>
    </source>
</evidence>
<evidence type="ECO:0000256" key="5">
    <source>
        <dbReference type="ARBA" id="ARBA00022777"/>
    </source>
</evidence>
<dbReference type="RefSeq" id="WP_214613321.1">
    <property type="nucleotide sequence ID" value="NZ_JACATN010000007.1"/>
</dbReference>
<evidence type="ECO:0000259" key="8">
    <source>
        <dbReference type="PROSITE" id="PS50112"/>
    </source>
</evidence>
<feature type="domain" description="PAC" evidence="9">
    <location>
        <begin position="895"/>
        <end position="947"/>
    </location>
</feature>
<accession>A0ABS5WJ11</accession>
<dbReference type="Pfam" id="PF08447">
    <property type="entry name" value="PAS_3"/>
    <property type="match status" value="2"/>
</dbReference>
<dbReference type="InterPro" id="IPR000700">
    <property type="entry name" value="PAS-assoc_C"/>
</dbReference>
<dbReference type="SUPFAM" id="SSF55874">
    <property type="entry name" value="ATPase domain of HSP90 chaperone/DNA topoisomerase II/histidine kinase"/>
    <property type="match status" value="1"/>
</dbReference>
<dbReference type="Gene3D" id="3.30.565.10">
    <property type="entry name" value="Histidine kinase-like ATPase, C-terminal domain"/>
    <property type="match status" value="1"/>
</dbReference>
<feature type="domain" description="PAC" evidence="9">
    <location>
        <begin position="485"/>
        <end position="537"/>
    </location>
</feature>
<reference evidence="10 11" key="1">
    <citation type="submission" date="2020-06" db="EMBL/GenBank/DDBJ databases">
        <authorList>
            <person name="Isaeva M.P."/>
            <person name="Chernysheva N.Y."/>
        </authorList>
    </citation>
    <scope>NUCLEOTIDE SEQUENCE [LARGE SCALE GENOMIC DNA]</scope>
    <source>
        <strain evidence="10 11">KMM 6746</strain>
    </source>
</reference>
<organism evidence="10 11">
    <name type="scientific">Zobellia barbeyronii</name>
    <dbReference type="NCBI Taxonomy" id="2748009"/>
    <lineage>
        <taxon>Bacteria</taxon>
        <taxon>Pseudomonadati</taxon>
        <taxon>Bacteroidota</taxon>
        <taxon>Flavobacteriia</taxon>
        <taxon>Flavobacteriales</taxon>
        <taxon>Flavobacteriaceae</taxon>
        <taxon>Zobellia</taxon>
    </lineage>
</organism>
<dbReference type="PROSITE" id="PS50113">
    <property type="entry name" value="PAC"/>
    <property type="match status" value="9"/>
</dbReference>
<feature type="domain" description="PAC" evidence="9">
    <location>
        <begin position="626"/>
        <end position="678"/>
    </location>
</feature>
<dbReference type="PROSITE" id="PS50109">
    <property type="entry name" value="HIS_KIN"/>
    <property type="match status" value="1"/>
</dbReference>
<evidence type="ECO:0000313" key="10">
    <source>
        <dbReference type="EMBL" id="MBT2163365.1"/>
    </source>
</evidence>
<dbReference type="NCBIfam" id="TIGR00229">
    <property type="entry name" value="sensory_box"/>
    <property type="match status" value="9"/>
</dbReference>
<feature type="domain" description="PAS" evidence="8">
    <location>
        <begin position="807"/>
        <end position="851"/>
    </location>
</feature>
<evidence type="ECO:0000259" key="7">
    <source>
        <dbReference type="PROSITE" id="PS50109"/>
    </source>
</evidence>
<dbReference type="InterPro" id="IPR036890">
    <property type="entry name" value="HATPase_C_sf"/>
</dbReference>
<comment type="catalytic activity">
    <reaction evidence="1">
        <text>ATP + protein L-histidine = ADP + protein N-phospho-L-histidine.</text>
        <dbReference type="EC" id="2.7.13.3"/>
    </reaction>
</comment>
<dbReference type="InterPro" id="IPR000014">
    <property type="entry name" value="PAS"/>
</dbReference>
<feature type="domain" description="PAC" evidence="9">
    <location>
        <begin position="211"/>
        <end position="262"/>
    </location>
</feature>
<reference evidence="11" key="2">
    <citation type="submission" date="2023-07" db="EMBL/GenBank/DDBJ databases">
        <title>Zobellia barbeyronii sp. nov., a new marine flavobacterium, isolated from green and red algae.</title>
        <authorList>
            <person name="Nedashkovskaya O.I."/>
            <person name="Otstavnykh N."/>
            <person name="Zhukova N."/>
            <person name="Guzev K."/>
            <person name="Chausova V."/>
            <person name="Tekutyeva L."/>
            <person name="Mikhailov V."/>
            <person name="Isaeva M."/>
        </authorList>
    </citation>
    <scope>NUCLEOTIDE SEQUENCE [LARGE SCALE GENOMIC DNA]</scope>
    <source>
        <strain evidence="11">KMM 6746</strain>
    </source>
</reference>
<feature type="domain" description="PAC" evidence="9">
    <location>
        <begin position="754"/>
        <end position="806"/>
    </location>
</feature>
<dbReference type="CDD" id="cd00130">
    <property type="entry name" value="PAS"/>
    <property type="match status" value="7"/>
</dbReference>
<dbReference type="InterPro" id="IPR013655">
    <property type="entry name" value="PAS_fold_3"/>
</dbReference>
<dbReference type="InterPro" id="IPR035965">
    <property type="entry name" value="PAS-like_dom_sf"/>
</dbReference>
<keyword evidence="11" id="KW-1185">Reference proteome</keyword>
<feature type="domain" description="PAS" evidence="8">
    <location>
        <begin position="538"/>
        <end position="583"/>
    </location>
</feature>